<feature type="transmembrane region" description="Helical" evidence="7">
    <location>
        <begin position="117"/>
        <end position="141"/>
    </location>
</feature>
<dbReference type="Gene3D" id="1.20.1250.20">
    <property type="entry name" value="MFS general substrate transporter like domains"/>
    <property type="match status" value="2"/>
</dbReference>
<evidence type="ECO:0000256" key="4">
    <source>
        <dbReference type="ARBA" id="ARBA00022692"/>
    </source>
</evidence>
<keyword evidence="6 7" id="KW-0472">Membrane</keyword>
<dbReference type="EMBL" id="JAKLTQ010000025">
    <property type="protein sequence ID" value="MCG2624475.1"/>
    <property type="molecule type" value="Genomic_DNA"/>
</dbReference>
<evidence type="ECO:0000256" key="3">
    <source>
        <dbReference type="ARBA" id="ARBA00022475"/>
    </source>
</evidence>
<evidence type="ECO:0000256" key="2">
    <source>
        <dbReference type="ARBA" id="ARBA00022448"/>
    </source>
</evidence>
<keyword evidence="2" id="KW-0813">Transport</keyword>
<feature type="transmembrane region" description="Helical" evidence="7">
    <location>
        <begin position="240"/>
        <end position="264"/>
    </location>
</feature>
<feature type="transmembrane region" description="Helical" evidence="7">
    <location>
        <begin position="368"/>
        <end position="391"/>
    </location>
</feature>
<evidence type="ECO:0000256" key="7">
    <source>
        <dbReference type="SAM" id="Phobius"/>
    </source>
</evidence>
<dbReference type="Pfam" id="PF07690">
    <property type="entry name" value="MFS_1"/>
    <property type="match status" value="1"/>
</dbReference>
<keyword evidence="5 7" id="KW-1133">Transmembrane helix</keyword>
<evidence type="ECO:0000313" key="10">
    <source>
        <dbReference type="Proteomes" id="UP001165368"/>
    </source>
</evidence>
<dbReference type="InterPro" id="IPR005829">
    <property type="entry name" value="Sugar_transporter_CS"/>
</dbReference>
<reference evidence="9" key="1">
    <citation type="submission" date="2022-01" db="EMBL/GenBank/DDBJ databases">
        <authorList>
            <person name="Jo J.-H."/>
            <person name="Im W.-T."/>
        </authorList>
    </citation>
    <scope>NUCLEOTIDE SEQUENCE</scope>
    <source>
        <strain evidence="9">I2-34</strain>
    </source>
</reference>
<keyword evidence="10" id="KW-1185">Reference proteome</keyword>
<evidence type="ECO:0000256" key="1">
    <source>
        <dbReference type="ARBA" id="ARBA00004651"/>
    </source>
</evidence>
<feature type="transmembrane region" description="Helical" evidence="7">
    <location>
        <begin position="397"/>
        <end position="419"/>
    </location>
</feature>
<feature type="transmembrane region" description="Helical" evidence="7">
    <location>
        <begin position="26"/>
        <end position="45"/>
    </location>
</feature>
<organism evidence="9 10">
    <name type="scientific">Arthrobacter hankyongi</name>
    <dbReference type="NCBI Taxonomy" id="2904801"/>
    <lineage>
        <taxon>Bacteria</taxon>
        <taxon>Bacillati</taxon>
        <taxon>Actinomycetota</taxon>
        <taxon>Actinomycetes</taxon>
        <taxon>Micrococcales</taxon>
        <taxon>Micrococcaceae</taxon>
        <taxon>Arthrobacter</taxon>
    </lineage>
</organism>
<sequence length="437" mass="46584">MRTAVQAADRGRRATLGAFVGTAIEWYDFYIFGTAAALVFGRLFYPEVNAATGLLASFATFWVGFLARPIGGLVFGHIGDRIGRKNTLVITLLLMGVATTGIGLLPTYAAIGVGAPLLLVLLRALQGLAVGGEWGGAVVLATESAAKERKGFAGMWVQQGSPAGAVLASVMFLLVSRLPEEAFLGWGWRVPFLLSAVLVIVALVIRVKLEESEEFTRSKRNDAVVKVPVVEVFRTARAQVFLGIGASIMGISAAYFSNTFVLSWTTSELEVPRQTMLNVMLAVSILQFIWQPAAAWISSRIGRTRLMMCALLGNVVIAVPMFLLILTRDPLLIGLGLSLSIITGASYYAMLAGLLAESFPANVRYTGVSVAYQVCSSIIGGSTPLVAQYLLNISGGSHWAVVGYYMALLLVTAACVLALSKRTAVRQPEEEAAAVRA</sequence>
<dbReference type="InterPro" id="IPR020846">
    <property type="entry name" value="MFS_dom"/>
</dbReference>
<dbReference type="PROSITE" id="PS00217">
    <property type="entry name" value="SUGAR_TRANSPORT_2"/>
    <property type="match status" value="1"/>
</dbReference>
<evidence type="ECO:0000313" key="9">
    <source>
        <dbReference type="EMBL" id="MCG2624475.1"/>
    </source>
</evidence>
<feature type="transmembrane region" description="Helical" evidence="7">
    <location>
        <begin position="88"/>
        <end position="111"/>
    </location>
</feature>
<feature type="transmembrane region" description="Helical" evidence="7">
    <location>
        <begin position="306"/>
        <end position="326"/>
    </location>
</feature>
<feature type="transmembrane region" description="Helical" evidence="7">
    <location>
        <begin position="186"/>
        <end position="209"/>
    </location>
</feature>
<feature type="transmembrane region" description="Helical" evidence="7">
    <location>
        <begin position="51"/>
        <end position="76"/>
    </location>
</feature>
<evidence type="ECO:0000256" key="5">
    <source>
        <dbReference type="ARBA" id="ARBA00022989"/>
    </source>
</evidence>
<proteinExistence type="predicted"/>
<dbReference type="Proteomes" id="UP001165368">
    <property type="component" value="Unassembled WGS sequence"/>
</dbReference>
<dbReference type="PROSITE" id="PS50850">
    <property type="entry name" value="MFS"/>
    <property type="match status" value="1"/>
</dbReference>
<comment type="caution">
    <text evidence="9">The sequence shown here is derived from an EMBL/GenBank/DDBJ whole genome shotgun (WGS) entry which is preliminary data.</text>
</comment>
<dbReference type="PANTHER" id="PTHR43045:SF2">
    <property type="entry name" value="INNER MEMBRANE METABOLITE TRANSPORT PROTEIN YHJE"/>
    <property type="match status" value="1"/>
</dbReference>
<evidence type="ECO:0000259" key="8">
    <source>
        <dbReference type="PROSITE" id="PS50850"/>
    </source>
</evidence>
<feature type="transmembrane region" description="Helical" evidence="7">
    <location>
        <begin position="276"/>
        <end position="297"/>
    </location>
</feature>
<dbReference type="CDD" id="cd17369">
    <property type="entry name" value="MFS_ShiA_like"/>
    <property type="match status" value="1"/>
</dbReference>
<dbReference type="InterPro" id="IPR036259">
    <property type="entry name" value="MFS_trans_sf"/>
</dbReference>
<feature type="transmembrane region" description="Helical" evidence="7">
    <location>
        <begin position="153"/>
        <end position="174"/>
    </location>
</feature>
<accession>A0ABS9LCT3</accession>
<comment type="subcellular location">
    <subcellularLocation>
        <location evidence="1">Cell membrane</location>
        <topology evidence="1">Multi-pass membrane protein</topology>
    </subcellularLocation>
</comment>
<keyword evidence="3" id="KW-1003">Cell membrane</keyword>
<feature type="transmembrane region" description="Helical" evidence="7">
    <location>
        <begin position="332"/>
        <end position="356"/>
    </location>
</feature>
<dbReference type="InterPro" id="IPR011701">
    <property type="entry name" value="MFS"/>
</dbReference>
<dbReference type="RefSeq" id="WP_237826408.1">
    <property type="nucleotide sequence ID" value="NZ_JAKLTQ010000025.1"/>
</dbReference>
<feature type="domain" description="Major facilitator superfamily (MFS) profile" evidence="8">
    <location>
        <begin position="14"/>
        <end position="424"/>
    </location>
</feature>
<dbReference type="SUPFAM" id="SSF103473">
    <property type="entry name" value="MFS general substrate transporter"/>
    <property type="match status" value="1"/>
</dbReference>
<keyword evidence="4 7" id="KW-0812">Transmembrane</keyword>
<evidence type="ECO:0000256" key="6">
    <source>
        <dbReference type="ARBA" id="ARBA00023136"/>
    </source>
</evidence>
<gene>
    <name evidence="9" type="ORF">LVY72_21535</name>
</gene>
<dbReference type="PANTHER" id="PTHR43045">
    <property type="entry name" value="SHIKIMATE TRANSPORTER"/>
    <property type="match status" value="1"/>
</dbReference>
<name>A0ABS9LCT3_9MICC</name>
<protein>
    <submittedName>
        <fullName evidence="9">MHS family MFS transporter</fullName>
    </submittedName>
</protein>